<evidence type="ECO:0000313" key="1">
    <source>
        <dbReference type="EMBL" id="GHP00762.1"/>
    </source>
</evidence>
<reference evidence="1" key="1">
    <citation type="submission" date="2020-10" db="EMBL/GenBank/DDBJ databases">
        <title>Taxonomic study of unclassified bacteria belonging to the class Ktedonobacteria.</title>
        <authorList>
            <person name="Yabe S."/>
            <person name="Wang C.M."/>
            <person name="Zheng Y."/>
            <person name="Sakai Y."/>
            <person name="Cavaletti L."/>
            <person name="Monciardini P."/>
            <person name="Donadio S."/>
        </authorList>
    </citation>
    <scope>NUCLEOTIDE SEQUENCE</scope>
    <source>
        <strain evidence="1">ID150040</strain>
    </source>
</reference>
<dbReference type="Pfam" id="PF10901">
    <property type="entry name" value="DUF2690"/>
    <property type="match status" value="1"/>
</dbReference>
<comment type="caution">
    <text evidence="1">The sequence shown here is derived from an EMBL/GenBank/DDBJ whole genome shotgun (WGS) entry which is preliminary data.</text>
</comment>
<organism evidence="1 2">
    <name type="scientific">Reticulibacter mediterranei</name>
    <dbReference type="NCBI Taxonomy" id="2778369"/>
    <lineage>
        <taxon>Bacteria</taxon>
        <taxon>Bacillati</taxon>
        <taxon>Chloroflexota</taxon>
        <taxon>Ktedonobacteria</taxon>
        <taxon>Ktedonobacterales</taxon>
        <taxon>Reticulibacteraceae</taxon>
        <taxon>Reticulibacter</taxon>
    </lineage>
</organism>
<keyword evidence="2" id="KW-1185">Reference proteome</keyword>
<accession>A0A8J3J4W1</accession>
<dbReference type="EMBL" id="BNJK01000003">
    <property type="protein sequence ID" value="GHP00762.1"/>
    <property type="molecule type" value="Genomic_DNA"/>
</dbReference>
<dbReference type="InterPro" id="IPR021224">
    <property type="entry name" value="DUF2690"/>
</dbReference>
<proteinExistence type="predicted"/>
<name>A0A8J3J4W1_9CHLR</name>
<gene>
    <name evidence="1" type="ORF">KSF_108090</name>
</gene>
<sequence length="190" mass="20918">MMLATNTKAAAGPWWSFIRRTLFRLLRRLKQPIVQRLLLLILSTLVAISIGCVALLRGPVAYAATRDGSQDTCWSTPVAAYCHRQDPMAQGCTADAQTDLVVPIKRQGMQIGLLELRHSLHCNTWWGRCTSTSQGYANIYLLSPYTDGVAGPFQGNAQSAYTNMVFGKTPPLLQGIIAFSPAEQYRETVA</sequence>
<protein>
    <recommendedName>
        <fullName evidence="3">DUF2690 domain-containing protein</fullName>
    </recommendedName>
</protein>
<dbReference type="Proteomes" id="UP000597444">
    <property type="component" value="Unassembled WGS sequence"/>
</dbReference>
<dbReference type="AlphaFoldDB" id="A0A8J3J4W1"/>
<evidence type="ECO:0000313" key="2">
    <source>
        <dbReference type="Proteomes" id="UP000597444"/>
    </source>
</evidence>
<evidence type="ECO:0008006" key="3">
    <source>
        <dbReference type="Google" id="ProtNLM"/>
    </source>
</evidence>
<dbReference type="RefSeq" id="WP_220211348.1">
    <property type="nucleotide sequence ID" value="NZ_BNJK01000003.1"/>
</dbReference>